<evidence type="ECO:0000313" key="13">
    <source>
        <dbReference type="EMBL" id="AJG20204.1"/>
    </source>
</evidence>
<comment type="subcellular location">
    <subcellularLocation>
        <location evidence="1">Cell inner membrane</location>
        <topology evidence="1">Single-pass membrane protein</topology>
        <orientation evidence="1">Periplasmic side</orientation>
    </subcellularLocation>
</comment>
<dbReference type="InterPro" id="IPR051045">
    <property type="entry name" value="TonB-dependent_transducer"/>
</dbReference>
<dbReference type="GO" id="GO:0055085">
    <property type="term" value="P:transmembrane transport"/>
    <property type="evidence" value="ECO:0007669"/>
    <property type="project" value="InterPro"/>
</dbReference>
<dbReference type="InterPro" id="IPR006260">
    <property type="entry name" value="TonB/TolA_C"/>
</dbReference>
<dbReference type="STRING" id="68895.RR42_m2826"/>
<gene>
    <name evidence="13" type="ORF">RR42_m2826</name>
</gene>
<keyword evidence="4" id="KW-1003">Cell membrane</keyword>
<keyword evidence="14" id="KW-1185">Reference proteome</keyword>
<dbReference type="GO" id="GO:0098797">
    <property type="term" value="C:plasma membrane protein complex"/>
    <property type="evidence" value="ECO:0007669"/>
    <property type="project" value="TreeGrafter"/>
</dbReference>
<dbReference type="Gene3D" id="3.30.1150.10">
    <property type="match status" value="1"/>
</dbReference>
<dbReference type="GO" id="GO:0031992">
    <property type="term" value="F:energy transducer activity"/>
    <property type="evidence" value="ECO:0007669"/>
    <property type="project" value="TreeGrafter"/>
</dbReference>
<evidence type="ECO:0000256" key="11">
    <source>
        <dbReference type="SAM" id="Phobius"/>
    </source>
</evidence>
<evidence type="ECO:0000256" key="7">
    <source>
        <dbReference type="ARBA" id="ARBA00022927"/>
    </source>
</evidence>
<protein>
    <submittedName>
        <fullName evidence="13">Ferric siderophore transport system, periplasmic binding protein TonB</fullName>
    </submittedName>
</protein>
<dbReference type="NCBIfam" id="TIGR01352">
    <property type="entry name" value="tonB_Cterm"/>
    <property type="match status" value="1"/>
</dbReference>
<evidence type="ECO:0000256" key="9">
    <source>
        <dbReference type="ARBA" id="ARBA00023136"/>
    </source>
</evidence>
<evidence type="ECO:0000256" key="3">
    <source>
        <dbReference type="ARBA" id="ARBA00022448"/>
    </source>
</evidence>
<dbReference type="Proteomes" id="UP000031843">
    <property type="component" value="Chromosome main"/>
</dbReference>
<dbReference type="RefSeq" id="WP_043347808.1">
    <property type="nucleotide sequence ID" value="NZ_CP010536.1"/>
</dbReference>
<dbReference type="Pfam" id="PF03544">
    <property type="entry name" value="TonB_C"/>
    <property type="match status" value="1"/>
</dbReference>
<organism evidence="13 14">
    <name type="scientific">Cupriavidus basilensis</name>
    <dbReference type="NCBI Taxonomy" id="68895"/>
    <lineage>
        <taxon>Bacteria</taxon>
        <taxon>Pseudomonadati</taxon>
        <taxon>Pseudomonadota</taxon>
        <taxon>Betaproteobacteria</taxon>
        <taxon>Burkholderiales</taxon>
        <taxon>Burkholderiaceae</taxon>
        <taxon>Cupriavidus</taxon>
    </lineage>
</organism>
<dbReference type="GO" id="GO:0015031">
    <property type="term" value="P:protein transport"/>
    <property type="evidence" value="ECO:0007669"/>
    <property type="project" value="UniProtKB-KW"/>
</dbReference>
<feature type="region of interest" description="Disordered" evidence="10">
    <location>
        <begin position="51"/>
        <end position="125"/>
    </location>
</feature>
<reference evidence="13 14" key="1">
    <citation type="journal article" date="2015" name="Genome Announc.">
        <title>Complete Genome Sequence of Cupriavidus basilensis 4G11, Isolated from the Oak Ridge Field Research Center Site.</title>
        <authorList>
            <person name="Ray J."/>
            <person name="Waters R.J."/>
            <person name="Skerker J.M."/>
            <person name="Kuehl J.V."/>
            <person name="Price M.N."/>
            <person name="Huang J."/>
            <person name="Chakraborty R."/>
            <person name="Arkin A.P."/>
            <person name="Deutschbauer A."/>
        </authorList>
    </citation>
    <scope>NUCLEOTIDE SEQUENCE [LARGE SCALE GENOMIC DNA]</scope>
    <source>
        <strain evidence="13">4G11</strain>
    </source>
</reference>
<dbReference type="KEGG" id="cbw:RR42_m2826"/>
<evidence type="ECO:0000259" key="12">
    <source>
        <dbReference type="PROSITE" id="PS52015"/>
    </source>
</evidence>
<sequence>MFDQRFFKITLAVLLFHVGLLYLIQSGLGRKITEAVISPEVVARIIPLEPPQKPAVETPKPKPETPPKQVKVTAPKPAPPQPRPTPTPVASLPPTPNAVEAPLAPPAPPAPPAPAPEPAAPVSAAPRAVGIGEIQCSPPQPTYPSQSRRMGETGKAVVRLTTDDTGKVVKTTVVTSSGSSRLDQAAEEAVRRMRCKPYLDNGRAVAVTAQQPIGFELN</sequence>
<evidence type="ECO:0000256" key="6">
    <source>
        <dbReference type="ARBA" id="ARBA00022692"/>
    </source>
</evidence>
<evidence type="ECO:0000256" key="4">
    <source>
        <dbReference type="ARBA" id="ARBA00022475"/>
    </source>
</evidence>
<dbReference type="EMBL" id="CP010536">
    <property type="protein sequence ID" value="AJG20204.1"/>
    <property type="molecule type" value="Genomic_DNA"/>
</dbReference>
<evidence type="ECO:0000313" key="14">
    <source>
        <dbReference type="Proteomes" id="UP000031843"/>
    </source>
</evidence>
<accession>A0A0C4YDR0</accession>
<comment type="similarity">
    <text evidence="2">Belongs to the TonB family.</text>
</comment>
<dbReference type="SUPFAM" id="SSF74653">
    <property type="entry name" value="TolA/TonB C-terminal domain"/>
    <property type="match status" value="1"/>
</dbReference>
<dbReference type="PANTHER" id="PTHR33446:SF2">
    <property type="entry name" value="PROTEIN TONB"/>
    <property type="match status" value="1"/>
</dbReference>
<keyword evidence="8 11" id="KW-1133">Transmembrane helix</keyword>
<evidence type="ECO:0000256" key="8">
    <source>
        <dbReference type="ARBA" id="ARBA00022989"/>
    </source>
</evidence>
<feature type="transmembrane region" description="Helical" evidence="11">
    <location>
        <begin position="6"/>
        <end position="24"/>
    </location>
</feature>
<keyword evidence="6 11" id="KW-0812">Transmembrane</keyword>
<dbReference type="PRINTS" id="PR01217">
    <property type="entry name" value="PRICHEXTENSN"/>
</dbReference>
<dbReference type="AlphaFoldDB" id="A0A0C4YDR0"/>
<feature type="domain" description="TonB C-terminal" evidence="12">
    <location>
        <begin position="128"/>
        <end position="218"/>
    </location>
</feature>
<feature type="region of interest" description="Disordered" evidence="10">
    <location>
        <begin position="132"/>
        <end position="151"/>
    </location>
</feature>
<evidence type="ECO:0000256" key="10">
    <source>
        <dbReference type="SAM" id="MobiDB-lite"/>
    </source>
</evidence>
<proteinExistence type="inferred from homology"/>
<dbReference type="PROSITE" id="PS52015">
    <property type="entry name" value="TONB_CTD"/>
    <property type="match status" value="1"/>
</dbReference>
<name>A0A0C4YDR0_9BURK</name>
<keyword evidence="3" id="KW-0813">Transport</keyword>
<feature type="compositionally biased region" description="Pro residues" evidence="10">
    <location>
        <begin position="76"/>
        <end position="96"/>
    </location>
</feature>
<keyword evidence="9 11" id="KW-0472">Membrane</keyword>
<dbReference type="PANTHER" id="PTHR33446">
    <property type="entry name" value="PROTEIN TONB-RELATED"/>
    <property type="match status" value="1"/>
</dbReference>
<evidence type="ECO:0000256" key="5">
    <source>
        <dbReference type="ARBA" id="ARBA00022519"/>
    </source>
</evidence>
<evidence type="ECO:0000256" key="2">
    <source>
        <dbReference type="ARBA" id="ARBA00006555"/>
    </source>
</evidence>
<dbReference type="InterPro" id="IPR037682">
    <property type="entry name" value="TonB_C"/>
</dbReference>
<keyword evidence="5" id="KW-0997">Cell inner membrane</keyword>
<dbReference type="OrthoDB" id="9792439at2"/>
<keyword evidence="7" id="KW-0653">Protein transport</keyword>
<evidence type="ECO:0000256" key="1">
    <source>
        <dbReference type="ARBA" id="ARBA00004383"/>
    </source>
</evidence>
<feature type="compositionally biased region" description="Pro residues" evidence="10">
    <location>
        <begin position="103"/>
        <end position="119"/>
    </location>
</feature>